<name>A0A120GQR3_9BACI</name>
<dbReference type="EMBL" id="LNNH01000010">
    <property type="protein sequence ID" value="KWW21707.1"/>
    <property type="molecule type" value="Genomic_DNA"/>
</dbReference>
<dbReference type="AlphaFoldDB" id="A0A120GQR3"/>
<evidence type="ECO:0000313" key="1">
    <source>
        <dbReference type="EMBL" id="KWW21707.1"/>
    </source>
</evidence>
<sequence>MSGSIHDAFFDEKMNRHIKSPLNVNKTVGMHFLIFFRLMNVAAHRKVCPEFKMGKGKKRYTYQRKRC</sequence>
<accession>A0A120GQR3</accession>
<dbReference type="Proteomes" id="UP000064189">
    <property type="component" value="Unassembled WGS sequence"/>
</dbReference>
<gene>
    <name evidence="1" type="ORF">AS888_04135</name>
</gene>
<proteinExistence type="predicted"/>
<protein>
    <submittedName>
        <fullName evidence="1">Uncharacterized protein</fullName>
    </submittedName>
</protein>
<keyword evidence="2" id="KW-1185">Reference proteome</keyword>
<organism evidence="1 2">
    <name type="scientific">Peribacillus simplex</name>
    <dbReference type="NCBI Taxonomy" id="1478"/>
    <lineage>
        <taxon>Bacteria</taxon>
        <taxon>Bacillati</taxon>
        <taxon>Bacillota</taxon>
        <taxon>Bacilli</taxon>
        <taxon>Bacillales</taxon>
        <taxon>Bacillaceae</taxon>
        <taxon>Peribacillus</taxon>
    </lineage>
</organism>
<reference evidence="1 2" key="1">
    <citation type="submission" date="2015-11" db="EMBL/GenBank/DDBJ databases">
        <title>Genome Sequence of Bacillus simplex strain VanAntwerpen2.</title>
        <authorList>
            <person name="Couger M.B."/>
        </authorList>
    </citation>
    <scope>NUCLEOTIDE SEQUENCE [LARGE SCALE GENOMIC DNA]</scope>
    <source>
        <strain evidence="1 2">VanAntwerpen02</strain>
    </source>
</reference>
<comment type="caution">
    <text evidence="1">The sequence shown here is derived from an EMBL/GenBank/DDBJ whole genome shotgun (WGS) entry which is preliminary data.</text>
</comment>
<evidence type="ECO:0000313" key="2">
    <source>
        <dbReference type="Proteomes" id="UP000064189"/>
    </source>
</evidence>